<dbReference type="CDD" id="cd02042">
    <property type="entry name" value="ParAB_family"/>
    <property type="match status" value="1"/>
</dbReference>
<reference evidence="4" key="1">
    <citation type="submission" date="2016-04" db="EMBL/GenBank/DDBJ databases">
        <authorList>
            <person name="Strepis N."/>
        </authorList>
    </citation>
    <scope>NUCLEOTIDE SEQUENCE [LARGE SCALE GENOMIC DNA]</scope>
</reference>
<dbReference type="EMBL" id="FWEY01000015">
    <property type="protein sequence ID" value="SLM53260.1"/>
    <property type="molecule type" value="Genomic_DNA"/>
</dbReference>
<gene>
    <name evidence="2" type="ORF">TPAS_2988</name>
    <name evidence="3" type="ORF">TPAS_3005</name>
</gene>
<name>A0A1W1IJU1_9LACT</name>
<organism evidence="2 4">
    <name type="scientific">Trichococcus pasteurii</name>
    <dbReference type="NCBI Taxonomy" id="43064"/>
    <lineage>
        <taxon>Bacteria</taxon>
        <taxon>Bacillati</taxon>
        <taxon>Bacillota</taxon>
        <taxon>Bacilli</taxon>
        <taxon>Lactobacillales</taxon>
        <taxon>Carnobacteriaceae</taxon>
        <taxon>Trichococcus</taxon>
    </lineage>
</organism>
<dbReference type="PANTHER" id="PTHR13696:SF52">
    <property type="entry name" value="PARA FAMILY PROTEIN CT_582"/>
    <property type="match status" value="1"/>
</dbReference>
<dbReference type="AlphaFoldDB" id="A0A1W1IJU1"/>
<dbReference type="PANTHER" id="PTHR13696">
    <property type="entry name" value="P-LOOP CONTAINING NUCLEOSIDE TRIPHOSPHATE HYDROLASE"/>
    <property type="match status" value="1"/>
</dbReference>
<dbReference type="Gene3D" id="3.40.50.300">
    <property type="entry name" value="P-loop containing nucleotide triphosphate hydrolases"/>
    <property type="match status" value="1"/>
</dbReference>
<dbReference type="SUPFAM" id="SSF52540">
    <property type="entry name" value="P-loop containing nucleoside triphosphate hydrolases"/>
    <property type="match status" value="1"/>
</dbReference>
<dbReference type="InterPro" id="IPR027417">
    <property type="entry name" value="P-loop_NTPase"/>
</dbReference>
<evidence type="ECO:0000313" key="3">
    <source>
        <dbReference type="EMBL" id="SLM53277.1"/>
    </source>
</evidence>
<accession>A0A1W1IJU1</accession>
<dbReference type="OrthoDB" id="9815116at2"/>
<evidence type="ECO:0000313" key="4">
    <source>
        <dbReference type="Proteomes" id="UP000195985"/>
    </source>
</evidence>
<dbReference type="Proteomes" id="UP000195985">
    <property type="component" value="Unassembled WGS sequence"/>
</dbReference>
<dbReference type="InterPro" id="IPR050678">
    <property type="entry name" value="DNA_Partitioning_ATPase"/>
</dbReference>
<reference evidence="2" key="2">
    <citation type="submission" date="2016-04" db="EMBL/GenBank/DDBJ databases">
        <authorList>
            <person name="Evans L.H."/>
            <person name="Alamgir A."/>
            <person name="Owens N."/>
            <person name="Weber N.D."/>
            <person name="Virtaneva K."/>
            <person name="Barbian K."/>
            <person name="Babar A."/>
            <person name="Rosenke K."/>
        </authorList>
    </citation>
    <scope>NUCLEOTIDE SEQUENCE [LARGE SCALE GENOMIC DNA]</scope>
    <source>
        <strain evidence="2">Trichococcus pasteurii</strain>
    </source>
</reference>
<dbReference type="InterPro" id="IPR025669">
    <property type="entry name" value="AAA_dom"/>
</dbReference>
<evidence type="ECO:0000259" key="1">
    <source>
        <dbReference type="Pfam" id="PF13614"/>
    </source>
</evidence>
<dbReference type="STRING" id="43064.SAMN04488086_1355"/>
<protein>
    <recommendedName>
        <fullName evidence="1">AAA domain-containing protein</fullName>
    </recommendedName>
</protein>
<keyword evidence="4" id="KW-1185">Reference proteome</keyword>
<dbReference type="Pfam" id="PF13614">
    <property type="entry name" value="AAA_31"/>
    <property type="match status" value="1"/>
</dbReference>
<evidence type="ECO:0000313" key="2">
    <source>
        <dbReference type="EMBL" id="SLM53260.1"/>
    </source>
</evidence>
<feature type="domain" description="AAA" evidence="1">
    <location>
        <begin position="4"/>
        <end position="175"/>
    </location>
</feature>
<proteinExistence type="predicted"/>
<dbReference type="EMBL" id="FWEY01000015">
    <property type="protein sequence ID" value="SLM53277.1"/>
    <property type="molecule type" value="Genomic_DNA"/>
</dbReference>
<dbReference type="RefSeq" id="WP_086943945.1">
    <property type="nucleotide sequence ID" value="NZ_FONM01000035.1"/>
</dbReference>
<sequence length="274" mass="31000">MKSRIITFGNAKGGTGKTSNATMIGYQLAQQGHKTLLLDLDPQGNATNLYLKTKEVETGKVAIFEKTLMAAIRDEDLLSTIVPIKDNLDLIPSAADFALYPRFMEKISNYSDRVYYLAGLVKPLRDKYEYIIVDTPPTISLITDSALVMSDYCVIVLQTHERSLQGAESFVNYMRDEIIGLYQAPTLDVVGILPVLLKNGAPVDISTLKAAQNIFGEKNMFKNTIRTMERLKRYDITGITLEDMHDKRVNEKYKEVTDELISRIEERERYEQQG</sequence>